<keyword evidence="3" id="KW-0227">DNA damage</keyword>
<dbReference type="KEGG" id="csaz:Cs308_0369"/>
<evidence type="ECO:0000256" key="7">
    <source>
        <dbReference type="ARBA" id="ARBA00022840"/>
    </source>
</evidence>
<sequence>MNPVKHCQVCFSNSPQKLVAKLTEDLTSIYQHPFIKKWILVANTTTGHWARKQIVDATANHIFMGPTIFTSSDSIVKHLFVDICGTHPQMPDYMTLPVLINEILENPDSTFLLPQKTAGYASKFTYDAAKKLATAFKIFYTFSQIPTDDAVCYQKLFQYLTTLFSSQEEIFSKILHILPSKQPPYSLHIFGYANLPQHITEFFTKISAFFPVYFYCFSPSQEYFGDLLSDKAIDFVWRHLHDSPSKQAWKHYIFTDRQTLLANLSHKSQVSQNFFLDREIDSTEIFVSPTANSSLAVIQNAFLNLRPTPLQEVSEAKQTITIDHAHNIAREVQETFLKVTTLLNQGIAPEEIFILSSHIDNYTVHLKATFQPYVPLYFTEEATLSSEDLRGKIVLLSSILQTQGDQYCLFQLLTHPQLQSPVEPNKTHYLVKKLAKEWIKIPIQEIALKQHIKSLGDRILKEYPFIEEEGRVSQVEIWETTLPLIYEIQELLNVYHTTTSTYEKHFEVIFSFLEKTFKLSSDELLLIASLKNTLLPTYATSKCSLLFFTDFCLDFLRHFYNSSPIYNKPGPYVGRLADLSFIPKGYTFILGANHSQESLDVLDILDRATTHEELAFSSSEDEENFHFLQILVSTKYALHISYLSSILHPQLPSAFVNYIQEDANLPVHSLPMKAYAPVSFAKKTRMHASQAYYYRLAKSFCSQKFHFPSLFQSISSFPILPCHLSLLQLVKSILSPLDLFLKLNYNLYFSSPQILGKRPKFFPTKYHLTDFWNHCFLDTPQDFSIHFASPFSEEQFCNYKENMHLWFHSISKKSKQIPYSVVLSSSLFQDMPSKQSVLLPPVELTSSQTTIKIHGTIHGVCDEGLYFCAIDPSALIKKTTKKTNRLPDTAFELEALLERYIAMAILQFTGQLPSKAQLFKLVSFEAYENIALPFSNPEKYLLRVLEVYQMMCSQPIPLISPVCWQYLHDGEKFQQIVCKTIKEEVENPFRSIFWKFHNRNFQDMFNEFDESQRLKILSLFKGPL</sequence>
<dbReference type="Proteomes" id="UP000078162">
    <property type="component" value="Chromosome"/>
</dbReference>
<keyword evidence="11" id="KW-1185">Reference proteome</keyword>
<evidence type="ECO:0000256" key="3">
    <source>
        <dbReference type="ARBA" id="ARBA00022763"/>
    </source>
</evidence>
<keyword evidence="9" id="KW-0234">DNA repair</keyword>
<keyword evidence="7" id="KW-0067">ATP-binding</keyword>
<dbReference type="GO" id="GO:0004527">
    <property type="term" value="F:exonuclease activity"/>
    <property type="evidence" value="ECO:0007669"/>
    <property type="project" value="UniProtKB-KW"/>
</dbReference>
<dbReference type="Gene3D" id="3.40.50.300">
    <property type="entry name" value="P-loop containing nucleotide triphosphate hydrolases"/>
    <property type="match status" value="1"/>
</dbReference>
<dbReference type="InterPro" id="IPR027417">
    <property type="entry name" value="P-loop_NTPase"/>
</dbReference>
<evidence type="ECO:0000256" key="8">
    <source>
        <dbReference type="ARBA" id="ARBA00023125"/>
    </source>
</evidence>
<accession>A0A1A9HU69</accession>
<dbReference type="PANTHER" id="PTHR30591">
    <property type="entry name" value="RECBCD ENZYME SUBUNIT RECC"/>
    <property type="match status" value="1"/>
</dbReference>
<evidence type="ECO:0000256" key="1">
    <source>
        <dbReference type="ARBA" id="ARBA00022722"/>
    </source>
</evidence>
<dbReference type="PATRIC" id="fig|1806891.3.peg.360"/>
<dbReference type="PANTHER" id="PTHR30591:SF1">
    <property type="entry name" value="RECBCD ENZYME SUBUNIT RECC"/>
    <property type="match status" value="1"/>
</dbReference>
<keyword evidence="6" id="KW-0269">Exonuclease</keyword>
<dbReference type="GO" id="GO:0006281">
    <property type="term" value="P:DNA repair"/>
    <property type="evidence" value="ECO:0007669"/>
    <property type="project" value="UniProtKB-KW"/>
</dbReference>
<keyword evidence="2" id="KW-0547">Nucleotide-binding</keyword>
<dbReference type="GO" id="GO:0006310">
    <property type="term" value="P:DNA recombination"/>
    <property type="evidence" value="ECO:0007669"/>
    <property type="project" value="TreeGrafter"/>
</dbReference>
<dbReference type="EMBL" id="CP014639">
    <property type="protein sequence ID" value="ANH78540.1"/>
    <property type="molecule type" value="Genomic_DNA"/>
</dbReference>
<dbReference type="AlphaFoldDB" id="A0A1A9HU69"/>
<dbReference type="RefSeq" id="WP_066481862.1">
    <property type="nucleotide sequence ID" value="NZ_CP014639.1"/>
</dbReference>
<keyword evidence="8" id="KW-0238">DNA-binding</keyword>
<organism evidence="10 11">
    <name type="scientific">Candidatus Chlamydia sanziniae</name>
    <dbReference type="NCBI Taxonomy" id="1806891"/>
    <lineage>
        <taxon>Bacteria</taxon>
        <taxon>Pseudomonadati</taxon>
        <taxon>Chlamydiota</taxon>
        <taxon>Chlamydiia</taxon>
        <taxon>Chlamydiales</taxon>
        <taxon>Chlamydiaceae</taxon>
        <taxon>Chlamydia/Chlamydophila group</taxon>
        <taxon>Chlamydia</taxon>
    </lineage>
</organism>
<evidence type="ECO:0000256" key="5">
    <source>
        <dbReference type="ARBA" id="ARBA00022806"/>
    </source>
</evidence>
<dbReference type="Gene3D" id="3.40.50.10930">
    <property type="match status" value="1"/>
</dbReference>
<dbReference type="GO" id="GO:0003677">
    <property type="term" value="F:DNA binding"/>
    <property type="evidence" value="ECO:0007669"/>
    <property type="project" value="UniProtKB-KW"/>
</dbReference>
<dbReference type="STRING" id="1806891.Cs308_0369"/>
<keyword evidence="4" id="KW-0378">Hydrolase</keyword>
<evidence type="ECO:0000313" key="10">
    <source>
        <dbReference type="EMBL" id="ANH78540.1"/>
    </source>
</evidence>
<keyword evidence="5" id="KW-0347">Helicase</keyword>
<evidence type="ECO:0000256" key="9">
    <source>
        <dbReference type="ARBA" id="ARBA00023204"/>
    </source>
</evidence>
<name>A0A1A9HU69_9CHLA</name>
<dbReference type="GO" id="GO:0005524">
    <property type="term" value="F:ATP binding"/>
    <property type="evidence" value="ECO:0007669"/>
    <property type="project" value="UniProtKB-KW"/>
</dbReference>
<evidence type="ECO:0000256" key="6">
    <source>
        <dbReference type="ARBA" id="ARBA00022839"/>
    </source>
</evidence>
<reference evidence="11" key="1">
    <citation type="submission" date="2016-03" db="EMBL/GenBank/DDBJ databases">
        <title>Culture-independent genomics supports pathogen discovery for uncultivable bacteria within the genus Chlamydia.</title>
        <authorList>
            <person name="Taylor-Brown A."/>
            <person name="Bachmann N.L."/>
            <person name="Borel N."/>
            <person name="Polkinghorne A."/>
        </authorList>
    </citation>
    <scope>NUCLEOTIDE SEQUENCE [LARGE SCALE GENOMIC DNA]</scope>
    <source>
        <strain evidence="11">2742-308</strain>
    </source>
</reference>
<proteinExistence type="predicted"/>
<dbReference type="Pfam" id="PF04257">
    <property type="entry name" value="Exonuc_V_gamma"/>
    <property type="match status" value="1"/>
</dbReference>
<evidence type="ECO:0000313" key="11">
    <source>
        <dbReference type="Proteomes" id="UP000078162"/>
    </source>
</evidence>
<dbReference type="SUPFAM" id="SSF52540">
    <property type="entry name" value="P-loop containing nucleoside triphosphate hydrolases"/>
    <property type="match status" value="2"/>
</dbReference>
<keyword evidence="1" id="KW-0540">Nuclease</keyword>
<dbReference type="OrthoDB" id="9762834at2"/>
<gene>
    <name evidence="10" type="ORF">Cs308_0369</name>
</gene>
<evidence type="ECO:0000256" key="4">
    <source>
        <dbReference type="ARBA" id="ARBA00022801"/>
    </source>
</evidence>
<protein>
    <submittedName>
        <fullName evidence="10">Exodeoxyribonuclease V gamma chain</fullName>
    </submittedName>
</protein>
<evidence type="ECO:0000256" key="2">
    <source>
        <dbReference type="ARBA" id="ARBA00022741"/>
    </source>
</evidence>
<dbReference type="GO" id="GO:0004386">
    <property type="term" value="F:helicase activity"/>
    <property type="evidence" value="ECO:0007669"/>
    <property type="project" value="UniProtKB-KW"/>
</dbReference>